<protein>
    <submittedName>
        <fullName evidence="1">Uncharacterized protein</fullName>
    </submittedName>
</protein>
<dbReference type="Proteomes" id="UP000016927">
    <property type="component" value="Unassembled WGS sequence"/>
</dbReference>
<name>R0MRE6_NOSB1</name>
<dbReference type="AlphaFoldDB" id="R0MRE6"/>
<sequence length="71" mass="8373">MYFDIVFDVLVFSGTLEMKDLLSKCNVMEDFELINFITVYEDVFEIEEVDDVQLISIKLNINPFDINQMIL</sequence>
<organism evidence="1 2">
    <name type="scientific">Nosema bombycis (strain CQ1 / CVCC 102059)</name>
    <name type="common">Microsporidian parasite</name>
    <name type="synonym">Pebrine of silkworm</name>
    <dbReference type="NCBI Taxonomy" id="578461"/>
    <lineage>
        <taxon>Eukaryota</taxon>
        <taxon>Fungi</taxon>
        <taxon>Fungi incertae sedis</taxon>
        <taxon>Microsporidia</taxon>
        <taxon>Nosematidae</taxon>
        <taxon>Nosema</taxon>
    </lineage>
</organism>
<keyword evidence="2" id="KW-1185">Reference proteome</keyword>
<reference evidence="1 2" key="1">
    <citation type="journal article" date="2013" name="BMC Genomics">
        <title>Comparative genomics of parasitic silkworm microsporidia reveal an association between genome expansion and host adaptation.</title>
        <authorList>
            <person name="Pan G."/>
            <person name="Xu J."/>
            <person name="Li T."/>
            <person name="Xia Q."/>
            <person name="Liu S.L."/>
            <person name="Zhang G."/>
            <person name="Li S."/>
            <person name="Li C."/>
            <person name="Liu H."/>
            <person name="Yang L."/>
            <person name="Liu T."/>
            <person name="Zhang X."/>
            <person name="Wu Z."/>
            <person name="Fan W."/>
            <person name="Dang X."/>
            <person name="Xiang H."/>
            <person name="Tao M."/>
            <person name="Li Y."/>
            <person name="Hu J."/>
            <person name="Li Z."/>
            <person name="Lin L."/>
            <person name="Luo J."/>
            <person name="Geng L."/>
            <person name="Wang L."/>
            <person name="Long M."/>
            <person name="Wan Y."/>
            <person name="He N."/>
            <person name="Zhang Z."/>
            <person name="Lu C."/>
            <person name="Keeling P.J."/>
            <person name="Wang J."/>
            <person name="Xiang Z."/>
            <person name="Zhou Z."/>
        </authorList>
    </citation>
    <scope>NUCLEOTIDE SEQUENCE [LARGE SCALE GENOMIC DNA]</scope>
    <source>
        <strain evidence="2">CQ1 / CVCC 102059</strain>
    </source>
</reference>
<dbReference type="VEuPathDB" id="MicrosporidiaDB:NBO_3g0014"/>
<dbReference type="HOGENOM" id="CLU_2740685_0_0_1"/>
<dbReference type="EMBL" id="KB908911">
    <property type="protein sequence ID" value="EOB15463.1"/>
    <property type="molecule type" value="Genomic_DNA"/>
</dbReference>
<gene>
    <name evidence="1" type="ORF">NBO_3g0014</name>
</gene>
<accession>R0MRE6</accession>
<proteinExistence type="predicted"/>
<evidence type="ECO:0000313" key="1">
    <source>
        <dbReference type="EMBL" id="EOB15463.1"/>
    </source>
</evidence>
<evidence type="ECO:0000313" key="2">
    <source>
        <dbReference type="Proteomes" id="UP000016927"/>
    </source>
</evidence>